<keyword evidence="5 7" id="KW-0067">ATP-binding</keyword>
<evidence type="ECO:0000313" key="7">
    <source>
        <dbReference type="EMBL" id="MBA1155405.1"/>
    </source>
</evidence>
<comment type="caution">
    <text evidence="7">The sequence shown here is derived from an EMBL/GenBank/DDBJ whole genome shotgun (WGS) entry which is preliminary data.</text>
</comment>
<evidence type="ECO:0000256" key="3">
    <source>
        <dbReference type="ARBA" id="ARBA00022448"/>
    </source>
</evidence>
<keyword evidence="4" id="KW-0547">Nucleotide-binding</keyword>
<dbReference type="GO" id="GO:0055085">
    <property type="term" value="P:transmembrane transport"/>
    <property type="evidence" value="ECO:0007669"/>
    <property type="project" value="UniProtKB-ARBA"/>
</dbReference>
<dbReference type="GO" id="GO:0015833">
    <property type="term" value="P:peptide transport"/>
    <property type="evidence" value="ECO:0007669"/>
    <property type="project" value="InterPro"/>
</dbReference>
<comment type="subcellular location">
    <subcellularLocation>
        <location evidence="1">Cell inner membrane</location>
        <topology evidence="1">Peripheral membrane protein</topology>
    </subcellularLocation>
</comment>
<dbReference type="InterPro" id="IPR013563">
    <property type="entry name" value="Oligopep_ABC_C"/>
</dbReference>
<dbReference type="FunFam" id="3.40.50.300:FF:000016">
    <property type="entry name" value="Oligopeptide ABC transporter ATP-binding component"/>
    <property type="match status" value="1"/>
</dbReference>
<dbReference type="Pfam" id="PF08352">
    <property type="entry name" value="oligo_HPY"/>
    <property type="match status" value="1"/>
</dbReference>
<dbReference type="Proteomes" id="UP000572984">
    <property type="component" value="Unassembled WGS sequence"/>
</dbReference>
<comment type="similarity">
    <text evidence="2">Belongs to the ABC transporter superfamily.</text>
</comment>
<proteinExistence type="inferred from homology"/>
<gene>
    <name evidence="7" type="ORF">H0S73_04565</name>
</gene>
<dbReference type="NCBIfam" id="TIGR01727">
    <property type="entry name" value="oligo_HPY"/>
    <property type="match status" value="1"/>
</dbReference>
<evidence type="ECO:0000256" key="5">
    <source>
        <dbReference type="ARBA" id="ARBA00022840"/>
    </source>
</evidence>
<dbReference type="RefSeq" id="WP_181051047.1">
    <property type="nucleotide sequence ID" value="NZ_JACDXJ010000001.1"/>
</dbReference>
<name>A0A838BJQ7_9HYPH</name>
<keyword evidence="3" id="KW-0813">Transport</keyword>
<evidence type="ECO:0000256" key="4">
    <source>
        <dbReference type="ARBA" id="ARBA00022741"/>
    </source>
</evidence>
<dbReference type="Gene3D" id="3.40.50.300">
    <property type="entry name" value="P-loop containing nucleotide triphosphate hydrolases"/>
    <property type="match status" value="1"/>
</dbReference>
<dbReference type="CDD" id="cd03257">
    <property type="entry name" value="ABC_NikE_OppD_transporters"/>
    <property type="match status" value="1"/>
</dbReference>
<dbReference type="SUPFAM" id="SSF52540">
    <property type="entry name" value="P-loop containing nucleoside triphosphate hydrolases"/>
    <property type="match status" value="1"/>
</dbReference>
<dbReference type="PROSITE" id="PS00211">
    <property type="entry name" value="ABC_TRANSPORTER_1"/>
    <property type="match status" value="1"/>
</dbReference>
<protein>
    <submittedName>
        <fullName evidence="7">ABC transporter ATP-binding protein</fullName>
    </submittedName>
</protein>
<accession>A0A838BJQ7</accession>
<keyword evidence="8" id="KW-1185">Reference proteome</keyword>
<evidence type="ECO:0000313" key="8">
    <source>
        <dbReference type="Proteomes" id="UP000572984"/>
    </source>
</evidence>
<organism evidence="7 8">
    <name type="scientific">Microvirga mediterraneensis</name>
    <dbReference type="NCBI Taxonomy" id="2754695"/>
    <lineage>
        <taxon>Bacteria</taxon>
        <taxon>Pseudomonadati</taxon>
        <taxon>Pseudomonadota</taxon>
        <taxon>Alphaproteobacteria</taxon>
        <taxon>Hyphomicrobiales</taxon>
        <taxon>Methylobacteriaceae</taxon>
        <taxon>Microvirga</taxon>
    </lineage>
</organism>
<dbReference type="GO" id="GO:0005886">
    <property type="term" value="C:plasma membrane"/>
    <property type="evidence" value="ECO:0007669"/>
    <property type="project" value="UniProtKB-SubCell"/>
</dbReference>
<dbReference type="InterPro" id="IPR003439">
    <property type="entry name" value="ABC_transporter-like_ATP-bd"/>
</dbReference>
<evidence type="ECO:0000256" key="2">
    <source>
        <dbReference type="ARBA" id="ARBA00005417"/>
    </source>
</evidence>
<reference evidence="7 8" key="1">
    <citation type="submission" date="2020-07" db="EMBL/GenBank/DDBJ databases">
        <title>Draft genome and description of Microvirga mediterraneensis Marseille-Q2068 sp. nov.</title>
        <authorList>
            <person name="Boxberger M."/>
        </authorList>
    </citation>
    <scope>NUCLEOTIDE SEQUENCE [LARGE SCALE GENOMIC DNA]</scope>
    <source>
        <strain evidence="7 8">Marseille-Q2068</strain>
    </source>
</reference>
<dbReference type="EMBL" id="JACDXJ010000001">
    <property type="protein sequence ID" value="MBA1155405.1"/>
    <property type="molecule type" value="Genomic_DNA"/>
</dbReference>
<dbReference type="InterPro" id="IPR003593">
    <property type="entry name" value="AAA+_ATPase"/>
</dbReference>
<evidence type="ECO:0000256" key="1">
    <source>
        <dbReference type="ARBA" id="ARBA00004417"/>
    </source>
</evidence>
<dbReference type="Pfam" id="PF00005">
    <property type="entry name" value="ABC_tran"/>
    <property type="match status" value="1"/>
</dbReference>
<feature type="domain" description="ABC transporter" evidence="6">
    <location>
        <begin position="6"/>
        <end position="255"/>
    </location>
</feature>
<dbReference type="PANTHER" id="PTHR43776:SF7">
    <property type="entry name" value="D,D-DIPEPTIDE TRANSPORT ATP-BINDING PROTEIN DDPF-RELATED"/>
    <property type="match status" value="1"/>
</dbReference>
<dbReference type="SMART" id="SM00382">
    <property type="entry name" value="AAA"/>
    <property type="match status" value="1"/>
</dbReference>
<dbReference type="InterPro" id="IPR017871">
    <property type="entry name" value="ABC_transporter-like_CS"/>
</dbReference>
<evidence type="ECO:0000259" key="6">
    <source>
        <dbReference type="PROSITE" id="PS50893"/>
    </source>
</evidence>
<dbReference type="InterPro" id="IPR050319">
    <property type="entry name" value="ABC_transp_ATP-bind"/>
</dbReference>
<sequence>MSAPAIQLKNVSVRFPIRKGILRRVAGEVHAVDSVSFDIPQGETVGLVGESGSGKSTTGRALIGLAPLVDGTVECFGRDLRTLRQSPGALPRMSQIVFQDPYASLNPRMSVGETLREVLEVHGLAKGRDADQRVGRLLDDVGLRRDLAERYPHALSGGQRQRVAIARALAIEPKFIVLDEVVSALDVSIQGQIVNLLQDLQQERGLTYLFITHDLSIVRHVSHSIVVLYGGQIMEKGPRKSIFSTPLHPYTSALLSAVPVPNPAIERKRPRIDVRSEPPDPSAPLPGCRFQKSCLFATGICRSSRPQLRSVADRHPDHLAACHHMQEPHVREALSRAAKGALS</sequence>
<dbReference type="PROSITE" id="PS50893">
    <property type="entry name" value="ABC_TRANSPORTER_2"/>
    <property type="match status" value="1"/>
</dbReference>
<dbReference type="GO" id="GO:0005524">
    <property type="term" value="F:ATP binding"/>
    <property type="evidence" value="ECO:0007669"/>
    <property type="project" value="UniProtKB-KW"/>
</dbReference>
<dbReference type="AlphaFoldDB" id="A0A838BJQ7"/>
<dbReference type="PANTHER" id="PTHR43776">
    <property type="entry name" value="TRANSPORT ATP-BINDING PROTEIN"/>
    <property type="match status" value="1"/>
</dbReference>
<dbReference type="GO" id="GO:0016887">
    <property type="term" value="F:ATP hydrolysis activity"/>
    <property type="evidence" value="ECO:0007669"/>
    <property type="project" value="InterPro"/>
</dbReference>
<dbReference type="InterPro" id="IPR027417">
    <property type="entry name" value="P-loop_NTPase"/>
</dbReference>